<feature type="chain" id="PRO_5021431000" description="Thioredoxin-like fold domain-containing protein" evidence="1">
    <location>
        <begin position="24"/>
        <end position="220"/>
    </location>
</feature>
<dbReference type="Gene3D" id="1.10.40.110">
    <property type="match status" value="1"/>
</dbReference>
<reference evidence="3 4" key="1">
    <citation type="journal article" date="2019" name="Environ. Microbiol.">
        <title>Species interactions and distinct microbial communities in high Arctic permafrost affected cryosols are associated with the CH4 and CO2 gas fluxes.</title>
        <authorList>
            <person name="Altshuler I."/>
            <person name="Hamel J."/>
            <person name="Turney S."/>
            <person name="Magnuson E."/>
            <person name="Levesque R."/>
            <person name="Greer C."/>
            <person name="Whyte L.G."/>
        </authorList>
    </citation>
    <scope>NUCLEOTIDE SEQUENCE [LARGE SCALE GENOMIC DNA]</scope>
    <source>
        <strain evidence="3 4">S5.1</strain>
    </source>
</reference>
<organism evidence="3 4">
    <name type="scientific">Sphingomonas oligophenolica</name>
    <dbReference type="NCBI Taxonomy" id="301154"/>
    <lineage>
        <taxon>Bacteria</taxon>
        <taxon>Pseudomonadati</taxon>
        <taxon>Pseudomonadota</taxon>
        <taxon>Alphaproteobacteria</taxon>
        <taxon>Sphingomonadales</taxon>
        <taxon>Sphingomonadaceae</taxon>
        <taxon>Sphingomonas</taxon>
    </lineage>
</organism>
<gene>
    <name evidence="3" type="ORF">EAH84_01290</name>
</gene>
<comment type="caution">
    <text evidence="3">The sequence shown here is derived from an EMBL/GenBank/DDBJ whole genome shotgun (WGS) entry which is preliminary data.</text>
</comment>
<dbReference type="Proteomes" id="UP000318413">
    <property type="component" value="Unassembled WGS sequence"/>
</dbReference>
<dbReference type="InterPro" id="IPR036249">
    <property type="entry name" value="Thioredoxin-like_sf"/>
</dbReference>
<dbReference type="Gene3D" id="3.40.30.10">
    <property type="entry name" value="Glutaredoxin"/>
    <property type="match status" value="1"/>
</dbReference>
<protein>
    <recommendedName>
        <fullName evidence="2">Thioredoxin-like fold domain-containing protein</fullName>
    </recommendedName>
</protein>
<evidence type="ECO:0000259" key="2">
    <source>
        <dbReference type="Pfam" id="PF13462"/>
    </source>
</evidence>
<evidence type="ECO:0000313" key="3">
    <source>
        <dbReference type="EMBL" id="TPG15471.1"/>
    </source>
</evidence>
<accession>A0A502CUP7</accession>
<dbReference type="CDD" id="cd02972">
    <property type="entry name" value="DsbA_family"/>
    <property type="match status" value="1"/>
</dbReference>
<dbReference type="EMBL" id="RCZK01000001">
    <property type="protein sequence ID" value="TPG15471.1"/>
    <property type="molecule type" value="Genomic_DNA"/>
</dbReference>
<feature type="domain" description="Thioredoxin-like fold" evidence="2">
    <location>
        <begin position="33"/>
        <end position="214"/>
    </location>
</feature>
<proteinExistence type="predicted"/>
<evidence type="ECO:0000256" key="1">
    <source>
        <dbReference type="SAM" id="SignalP"/>
    </source>
</evidence>
<sequence>MRWLFAFLSVILLTAAAPPRDWSATTTRLPNGAMLTGNPAAPLRLVEYGSYTCSHCAAFAAESEKVLRGEMIRDGSVALEYRHMVRDRLDLGAALLARCGGARQFARASAAIFAAQPTWLQAAIDWSPKHPKIAGYPPLKQARALADGTGLTRLMRTRGLTATQVAACFANTKEADAIVKLTADAPAGVTSTPTFFINNEVVPPTGWDGLETILRAKGAK</sequence>
<dbReference type="AlphaFoldDB" id="A0A502CUP7"/>
<keyword evidence="1" id="KW-0732">Signal</keyword>
<name>A0A502CUP7_9SPHN</name>
<dbReference type="Pfam" id="PF13462">
    <property type="entry name" value="Thioredoxin_4"/>
    <property type="match status" value="1"/>
</dbReference>
<dbReference type="RefSeq" id="WP_140866502.1">
    <property type="nucleotide sequence ID" value="NZ_RCZK01000001.1"/>
</dbReference>
<dbReference type="InterPro" id="IPR012336">
    <property type="entry name" value="Thioredoxin-like_fold"/>
</dbReference>
<feature type="signal peptide" evidence="1">
    <location>
        <begin position="1"/>
        <end position="23"/>
    </location>
</feature>
<evidence type="ECO:0000313" key="4">
    <source>
        <dbReference type="Proteomes" id="UP000318413"/>
    </source>
</evidence>
<dbReference type="OrthoDB" id="8478320at2"/>
<keyword evidence="4" id="KW-1185">Reference proteome</keyword>
<dbReference type="SUPFAM" id="SSF52833">
    <property type="entry name" value="Thioredoxin-like"/>
    <property type="match status" value="1"/>
</dbReference>